<keyword evidence="10" id="KW-1185">Reference proteome</keyword>
<evidence type="ECO:0000256" key="3">
    <source>
        <dbReference type="ARBA" id="ARBA00022448"/>
    </source>
</evidence>
<reference evidence="9" key="1">
    <citation type="submission" date="2021-08" db="EMBL/GenBank/DDBJ databases">
        <title>Hoeflea bacterium WL0058 sp. nov., isolated from the sediment.</title>
        <authorList>
            <person name="Wang L."/>
            <person name="Zhang D."/>
        </authorList>
    </citation>
    <scope>NUCLEOTIDE SEQUENCE</scope>
    <source>
        <strain evidence="9">WL0058</strain>
    </source>
</reference>
<sequence>MPTDLAFYAAAITAVVLVGLSKGGFGGALALIGVPILALVVPPVKAAAIMLPILIVMDIASLWAWRHYNDMRTLKYLVPGSLLGLSIGWITAAWLDDALIQLLLGCVAVIFVARMVYQQFFASEAVRGKPAQHNPVKGTFWGTVAGFTSFVSHAGGPPFQIYTVPLKLDPKLFAGTSARFFALMNFLKLGPYFALGQFDTSNLATSAVLLPLAPVATLAGAWIVKRMSPKVFYPFMYVLIVLTGLKLVADGLLAVMQ</sequence>
<protein>
    <recommendedName>
        <fullName evidence="8">Probable membrane transporter protein</fullName>
    </recommendedName>
</protein>
<evidence type="ECO:0000313" key="10">
    <source>
        <dbReference type="Proteomes" id="UP001196509"/>
    </source>
</evidence>
<dbReference type="Proteomes" id="UP001196509">
    <property type="component" value="Unassembled WGS sequence"/>
</dbReference>
<evidence type="ECO:0000256" key="5">
    <source>
        <dbReference type="ARBA" id="ARBA00022692"/>
    </source>
</evidence>
<keyword evidence="4 8" id="KW-1003">Cell membrane</keyword>
<evidence type="ECO:0000256" key="6">
    <source>
        <dbReference type="ARBA" id="ARBA00022989"/>
    </source>
</evidence>
<evidence type="ECO:0000256" key="7">
    <source>
        <dbReference type="ARBA" id="ARBA00023136"/>
    </source>
</evidence>
<evidence type="ECO:0000313" key="9">
    <source>
        <dbReference type="EMBL" id="MBW8639124.1"/>
    </source>
</evidence>
<accession>A0AAE2ZLL9</accession>
<organism evidence="9 10">
    <name type="scientific">Flavimaribacter sediminis</name>
    <dbReference type="NCBI Taxonomy" id="2865987"/>
    <lineage>
        <taxon>Bacteria</taxon>
        <taxon>Pseudomonadati</taxon>
        <taxon>Pseudomonadota</taxon>
        <taxon>Alphaproteobacteria</taxon>
        <taxon>Hyphomicrobiales</taxon>
        <taxon>Rhizobiaceae</taxon>
        <taxon>Flavimaribacter</taxon>
    </lineage>
</organism>
<evidence type="ECO:0000256" key="4">
    <source>
        <dbReference type="ARBA" id="ARBA00022475"/>
    </source>
</evidence>
<feature type="transmembrane region" description="Helical" evidence="8">
    <location>
        <begin position="46"/>
        <end position="64"/>
    </location>
</feature>
<feature type="transmembrane region" description="Helical" evidence="8">
    <location>
        <begin position="176"/>
        <end position="195"/>
    </location>
</feature>
<evidence type="ECO:0000256" key="2">
    <source>
        <dbReference type="ARBA" id="ARBA00009142"/>
    </source>
</evidence>
<evidence type="ECO:0000256" key="8">
    <source>
        <dbReference type="RuleBase" id="RU363041"/>
    </source>
</evidence>
<comment type="similarity">
    <text evidence="2 8">Belongs to the 4-toluene sulfonate uptake permease (TSUP) (TC 2.A.102) family.</text>
</comment>
<dbReference type="AlphaFoldDB" id="A0AAE2ZLL9"/>
<feature type="transmembrane region" description="Helical" evidence="8">
    <location>
        <begin position="76"/>
        <end position="92"/>
    </location>
</feature>
<dbReference type="GO" id="GO:0005886">
    <property type="term" value="C:plasma membrane"/>
    <property type="evidence" value="ECO:0007669"/>
    <property type="project" value="UniProtKB-SubCell"/>
</dbReference>
<dbReference type="PANTHER" id="PTHR30269">
    <property type="entry name" value="TRANSMEMBRANE PROTEIN YFCA"/>
    <property type="match status" value="1"/>
</dbReference>
<feature type="transmembrane region" description="Helical" evidence="8">
    <location>
        <begin position="7"/>
        <end position="40"/>
    </location>
</feature>
<keyword evidence="7 8" id="KW-0472">Membrane</keyword>
<feature type="transmembrane region" description="Helical" evidence="8">
    <location>
        <begin position="98"/>
        <end position="117"/>
    </location>
</feature>
<proteinExistence type="inferred from homology"/>
<gene>
    <name evidence="9" type="ORF">K1W69_18150</name>
</gene>
<dbReference type="EMBL" id="JAICBX010000003">
    <property type="protein sequence ID" value="MBW8639124.1"/>
    <property type="molecule type" value="Genomic_DNA"/>
</dbReference>
<dbReference type="InterPro" id="IPR002781">
    <property type="entry name" value="TM_pro_TauE-like"/>
</dbReference>
<feature type="transmembrane region" description="Helical" evidence="8">
    <location>
        <begin position="202"/>
        <end position="223"/>
    </location>
</feature>
<keyword evidence="3" id="KW-0813">Transport</keyword>
<evidence type="ECO:0000256" key="1">
    <source>
        <dbReference type="ARBA" id="ARBA00004651"/>
    </source>
</evidence>
<dbReference type="InterPro" id="IPR052017">
    <property type="entry name" value="TSUP"/>
</dbReference>
<comment type="caution">
    <text evidence="9">The sequence shown here is derived from an EMBL/GenBank/DDBJ whole genome shotgun (WGS) entry which is preliminary data.</text>
</comment>
<dbReference type="PANTHER" id="PTHR30269:SF37">
    <property type="entry name" value="MEMBRANE TRANSPORTER PROTEIN"/>
    <property type="match status" value="1"/>
</dbReference>
<feature type="transmembrane region" description="Helical" evidence="8">
    <location>
        <begin position="235"/>
        <end position="255"/>
    </location>
</feature>
<feature type="transmembrane region" description="Helical" evidence="8">
    <location>
        <begin position="138"/>
        <end position="156"/>
    </location>
</feature>
<keyword evidence="6 8" id="KW-1133">Transmembrane helix</keyword>
<name>A0AAE2ZLL9_9HYPH</name>
<keyword evidence="5 8" id="KW-0812">Transmembrane</keyword>
<dbReference type="Pfam" id="PF01925">
    <property type="entry name" value="TauE"/>
    <property type="match status" value="1"/>
</dbReference>
<comment type="subcellular location">
    <subcellularLocation>
        <location evidence="1 8">Cell membrane</location>
        <topology evidence="1 8">Multi-pass membrane protein</topology>
    </subcellularLocation>
</comment>
<dbReference type="RefSeq" id="WP_220229830.1">
    <property type="nucleotide sequence ID" value="NZ_JAICBX010000003.1"/>
</dbReference>